<organism evidence="7 8">
    <name type="scientific">Niastella caeni</name>
    <dbReference type="NCBI Taxonomy" id="2569763"/>
    <lineage>
        <taxon>Bacteria</taxon>
        <taxon>Pseudomonadati</taxon>
        <taxon>Bacteroidota</taxon>
        <taxon>Chitinophagia</taxon>
        <taxon>Chitinophagales</taxon>
        <taxon>Chitinophagaceae</taxon>
        <taxon>Niastella</taxon>
    </lineage>
</organism>
<dbReference type="SFLD" id="SFLDS00005">
    <property type="entry name" value="Isoprenoid_Synthase_Type_I"/>
    <property type="match status" value="1"/>
</dbReference>
<comment type="caution">
    <text evidence="7">The sequence shown here is derived from an EMBL/GenBank/DDBJ whole genome shotgun (WGS) entry which is preliminary data.</text>
</comment>
<dbReference type="CDD" id="cd00685">
    <property type="entry name" value="Trans_IPPS_HT"/>
    <property type="match status" value="1"/>
</dbReference>
<keyword evidence="3 6" id="KW-0808">Transferase</keyword>
<evidence type="ECO:0000256" key="6">
    <source>
        <dbReference type="RuleBase" id="RU004466"/>
    </source>
</evidence>
<evidence type="ECO:0000256" key="4">
    <source>
        <dbReference type="ARBA" id="ARBA00022723"/>
    </source>
</evidence>
<evidence type="ECO:0000256" key="1">
    <source>
        <dbReference type="ARBA" id="ARBA00001946"/>
    </source>
</evidence>
<dbReference type="InterPro" id="IPR008949">
    <property type="entry name" value="Isoprenoid_synthase_dom_sf"/>
</dbReference>
<evidence type="ECO:0000256" key="3">
    <source>
        <dbReference type="ARBA" id="ARBA00022679"/>
    </source>
</evidence>
<dbReference type="GO" id="GO:0004659">
    <property type="term" value="F:prenyltransferase activity"/>
    <property type="evidence" value="ECO:0007669"/>
    <property type="project" value="InterPro"/>
</dbReference>
<dbReference type="EMBL" id="STFF01000007">
    <property type="protein sequence ID" value="THU34885.1"/>
    <property type="molecule type" value="Genomic_DNA"/>
</dbReference>
<dbReference type="Gene3D" id="1.10.600.10">
    <property type="entry name" value="Farnesyl Diphosphate Synthase"/>
    <property type="match status" value="1"/>
</dbReference>
<dbReference type="Proteomes" id="UP000306918">
    <property type="component" value="Unassembled WGS sequence"/>
</dbReference>
<dbReference type="AlphaFoldDB" id="A0A4S8HIN5"/>
<dbReference type="GO" id="GO:0008299">
    <property type="term" value="P:isoprenoid biosynthetic process"/>
    <property type="evidence" value="ECO:0007669"/>
    <property type="project" value="InterPro"/>
</dbReference>
<evidence type="ECO:0000256" key="5">
    <source>
        <dbReference type="ARBA" id="ARBA00022842"/>
    </source>
</evidence>
<dbReference type="PANTHER" id="PTHR12001">
    <property type="entry name" value="GERANYLGERANYL PYROPHOSPHATE SYNTHASE"/>
    <property type="match status" value="1"/>
</dbReference>
<sequence>MIAAFDNYTQNLSNARELISLDIERFEIILFKTLKTQRKYIGVNTLEAYKRGKKFRPILLMLSARLNGKEDPTKPLPDKIIRAAVSLEMMHTGSLIHDDIVDGATLRRGLPSLNAERGHEEALLIGNMQMIESMRSFVGAVRSKSDLRLVRYYMDTAFTLCRGEIDELRQKPSWKTAFLRKRYLRTIDRKTGKLIALACEAGARLVDARIREVIAMEKFGMYSGRAFQIMDDLKDIFHSKEDSGKEQFIDLKNRKISLPYIYVLEALPAQNPLKKILSGRNYTEADFQKATTLVLRSPGIYKAYSEARVYMIKAIEQLKIYESNPYALCLQHLLESVINN</sequence>
<dbReference type="OrthoDB" id="9770826at2"/>
<gene>
    <name evidence="7" type="ORF">FAM09_23110</name>
</gene>
<dbReference type="RefSeq" id="WP_136579528.1">
    <property type="nucleotide sequence ID" value="NZ_STFF01000007.1"/>
</dbReference>
<evidence type="ECO:0000313" key="8">
    <source>
        <dbReference type="Proteomes" id="UP000306918"/>
    </source>
</evidence>
<name>A0A4S8HIN5_9BACT</name>
<dbReference type="PROSITE" id="PS00723">
    <property type="entry name" value="POLYPRENYL_SYNTHASE_1"/>
    <property type="match status" value="1"/>
</dbReference>
<dbReference type="SUPFAM" id="SSF48576">
    <property type="entry name" value="Terpenoid synthases"/>
    <property type="match status" value="1"/>
</dbReference>
<dbReference type="GO" id="GO:0046872">
    <property type="term" value="F:metal ion binding"/>
    <property type="evidence" value="ECO:0007669"/>
    <property type="project" value="UniProtKB-KW"/>
</dbReference>
<comment type="cofactor">
    <cofactor evidence="1">
        <name>Mg(2+)</name>
        <dbReference type="ChEBI" id="CHEBI:18420"/>
    </cofactor>
</comment>
<accession>A0A4S8HIN5</accession>
<evidence type="ECO:0000256" key="2">
    <source>
        <dbReference type="ARBA" id="ARBA00006706"/>
    </source>
</evidence>
<proteinExistence type="inferred from homology"/>
<reference evidence="7 8" key="1">
    <citation type="submission" date="2019-04" db="EMBL/GenBank/DDBJ databases">
        <title>Niastella caeni sp. nov., isolated from activated sludge.</title>
        <authorList>
            <person name="Sheng M."/>
        </authorList>
    </citation>
    <scope>NUCLEOTIDE SEQUENCE [LARGE SCALE GENOMIC DNA]</scope>
    <source>
        <strain evidence="7 8">HX-2-15</strain>
    </source>
</reference>
<dbReference type="InterPro" id="IPR000092">
    <property type="entry name" value="Polyprenyl_synt"/>
</dbReference>
<protein>
    <submittedName>
        <fullName evidence="7">Polyprenyl synthetase family protein</fullName>
    </submittedName>
</protein>
<dbReference type="InterPro" id="IPR033749">
    <property type="entry name" value="Polyprenyl_synt_CS"/>
</dbReference>
<evidence type="ECO:0000313" key="7">
    <source>
        <dbReference type="EMBL" id="THU34885.1"/>
    </source>
</evidence>
<keyword evidence="5" id="KW-0460">Magnesium</keyword>
<comment type="similarity">
    <text evidence="2 6">Belongs to the FPP/GGPP synthase family.</text>
</comment>
<keyword evidence="4" id="KW-0479">Metal-binding</keyword>
<dbReference type="PANTHER" id="PTHR12001:SF69">
    <property type="entry name" value="ALL TRANS-POLYPRENYL-DIPHOSPHATE SYNTHASE PDSS1"/>
    <property type="match status" value="1"/>
</dbReference>
<keyword evidence="8" id="KW-1185">Reference proteome</keyword>
<dbReference type="Pfam" id="PF00348">
    <property type="entry name" value="polyprenyl_synt"/>
    <property type="match status" value="1"/>
</dbReference>